<organism evidence="2 3">
    <name type="scientific">Enterococcus raffinosus</name>
    <dbReference type="NCBI Taxonomy" id="71452"/>
    <lineage>
        <taxon>Bacteria</taxon>
        <taxon>Bacillati</taxon>
        <taxon>Bacillota</taxon>
        <taxon>Bacilli</taxon>
        <taxon>Lactobacillales</taxon>
        <taxon>Enterococcaceae</taxon>
        <taxon>Enterococcus</taxon>
    </lineage>
</organism>
<dbReference type="RefSeq" id="WP_028020230.1">
    <property type="nucleotide sequence ID" value="NZ_BAAAXM010000051.1"/>
</dbReference>
<evidence type="ECO:0000313" key="3">
    <source>
        <dbReference type="Proteomes" id="UP001249240"/>
    </source>
</evidence>
<feature type="domain" description="AraC effector-binding" evidence="1">
    <location>
        <begin position="5"/>
        <end position="154"/>
    </location>
</feature>
<dbReference type="SMART" id="SM00871">
    <property type="entry name" value="AraC_E_bind"/>
    <property type="match status" value="1"/>
</dbReference>
<comment type="caution">
    <text evidence="2">The sequence shown here is derived from an EMBL/GenBank/DDBJ whole genome shotgun (WGS) entry which is preliminary data.</text>
</comment>
<sequence>MARIAEIMIKQLPEQHMLTIRRTINFFEEYADFMGEAIRTILQHIEENEAWPSSGPIVCFHNMDLENLAVEIGFVTPRPLEPSNAVQSVTLPIRKVALTIDRGPYEEQDPTLEALMKWIPEHGYEACGGIYYHYLNGEDQPEQEYLTEMFLPIKSS</sequence>
<evidence type="ECO:0000313" key="2">
    <source>
        <dbReference type="EMBL" id="MDT2536740.1"/>
    </source>
</evidence>
<dbReference type="InterPro" id="IPR011256">
    <property type="entry name" value="Reg_factor_effector_dom_sf"/>
</dbReference>
<dbReference type="Proteomes" id="UP001249240">
    <property type="component" value="Unassembled WGS sequence"/>
</dbReference>
<accession>A0AAW8SVV2</accession>
<dbReference type="InterPro" id="IPR010499">
    <property type="entry name" value="AraC_E-bd"/>
</dbReference>
<name>A0AAW8SVV2_9ENTE</name>
<dbReference type="AlphaFoldDB" id="A0AAW8SVV2"/>
<dbReference type="InterPro" id="IPR029442">
    <property type="entry name" value="GyrI-like"/>
</dbReference>
<dbReference type="Pfam" id="PF06445">
    <property type="entry name" value="GyrI-like"/>
    <property type="match status" value="1"/>
</dbReference>
<dbReference type="SUPFAM" id="SSF55136">
    <property type="entry name" value="Probable bacterial effector-binding domain"/>
    <property type="match status" value="1"/>
</dbReference>
<evidence type="ECO:0000259" key="1">
    <source>
        <dbReference type="SMART" id="SM00871"/>
    </source>
</evidence>
<reference evidence="2" key="1">
    <citation type="submission" date="2023-03" db="EMBL/GenBank/DDBJ databases">
        <authorList>
            <person name="Shen W."/>
            <person name="Cai J."/>
        </authorList>
    </citation>
    <scope>NUCLEOTIDE SEQUENCE</scope>
    <source>
        <strain evidence="2">B646-2</strain>
    </source>
</reference>
<dbReference type="GeneID" id="67042020"/>
<proteinExistence type="predicted"/>
<protein>
    <submittedName>
        <fullName evidence="2">GyrI-like domain-containing protein</fullName>
    </submittedName>
</protein>
<gene>
    <name evidence="2" type="ORF">P7D78_01265</name>
</gene>
<dbReference type="Gene3D" id="3.20.80.10">
    <property type="entry name" value="Regulatory factor, effector binding domain"/>
    <property type="match status" value="1"/>
</dbReference>
<dbReference type="EMBL" id="JARPXM010000001">
    <property type="protein sequence ID" value="MDT2536740.1"/>
    <property type="molecule type" value="Genomic_DNA"/>
</dbReference>